<evidence type="ECO:0000256" key="10">
    <source>
        <dbReference type="SAM" id="Phobius"/>
    </source>
</evidence>
<evidence type="ECO:0000256" key="2">
    <source>
        <dbReference type="ARBA" id="ARBA00008203"/>
    </source>
</evidence>
<evidence type="ECO:0000256" key="3">
    <source>
        <dbReference type="ARBA" id="ARBA00022089"/>
    </source>
</evidence>
<keyword evidence="9" id="KW-0961">Cell wall biogenesis/degradation</keyword>
<dbReference type="STRING" id="100787.A0A0G4MDX8"/>
<keyword evidence="8 10" id="KW-0472">Membrane</keyword>
<dbReference type="PANTHER" id="PTHR28285:SF1">
    <property type="entry name" value="PROTEIN BIG1"/>
    <property type="match status" value="1"/>
</dbReference>
<evidence type="ECO:0000256" key="5">
    <source>
        <dbReference type="ARBA" id="ARBA00022729"/>
    </source>
</evidence>
<evidence type="ECO:0000256" key="7">
    <source>
        <dbReference type="ARBA" id="ARBA00022989"/>
    </source>
</evidence>
<evidence type="ECO:0000256" key="8">
    <source>
        <dbReference type="ARBA" id="ARBA00023136"/>
    </source>
</evidence>
<keyword evidence="6" id="KW-0256">Endoplasmic reticulum</keyword>
<accession>A0A0G4MDX8</accession>
<evidence type="ECO:0000313" key="14">
    <source>
        <dbReference type="Proteomes" id="UP000044602"/>
    </source>
</evidence>
<dbReference type="GO" id="GO:0071555">
    <property type="term" value="P:cell wall organization"/>
    <property type="evidence" value="ECO:0007669"/>
    <property type="project" value="UniProtKB-KW"/>
</dbReference>
<reference evidence="13 14" key="1">
    <citation type="submission" date="2015-05" db="EMBL/GenBank/DDBJ databases">
        <authorList>
            <person name="Wang D.B."/>
            <person name="Wang M."/>
        </authorList>
    </citation>
    <scope>NUCLEOTIDE SEQUENCE [LARGE SCALE GENOMIC DNA]</scope>
    <source>
        <strain evidence="13">VL1</strain>
    </source>
</reference>
<protein>
    <recommendedName>
        <fullName evidence="3">Protein BIG1</fullName>
    </recommendedName>
</protein>
<feature type="domain" description="V-type proton ATPase subunit S1/VOA1 transmembrane" evidence="12">
    <location>
        <begin position="223"/>
        <end position="262"/>
    </location>
</feature>
<comment type="similarity">
    <text evidence="2">Belongs to the BIG1 family.</text>
</comment>
<keyword evidence="14" id="KW-1185">Reference proteome</keyword>
<dbReference type="InterPro" id="IPR046756">
    <property type="entry name" value="VAS1/VOA1_TM"/>
</dbReference>
<keyword evidence="4 10" id="KW-0812">Transmembrane</keyword>
<evidence type="ECO:0000256" key="4">
    <source>
        <dbReference type="ARBA" id="ARBA00022692"/>
    </source>
</evidence>
<proteinExistence type="inferred from homology"/>
<sequence length="273" mass="29304">MRTSHTAGLLALAASANALSNSSPFVLLSTAKFAQTPDAAQLQTGAQVLSAVQNILDSCPTVNYYVISQPNANAADIRGEGCKVPSVCSTISSDKVSSHYGVAEVLGEVEVAAVTGYINSGCAKQSRTPKIWNTLLPGLSSSGRDSQLADNDQLIKITLDEVLKLEDFTVIYLTSPSEQTSYEAEFNEPLHEDLKRLRARVVSAPRADNNTEWEKLGLFDKYQFFTPGIFHALVISILLLSILGVGLRALGSLEVSYGAFDKENGPAAHKKQN</sequence>
<feature type="transmembrane region" description="Helical" evidence="10">
    <location>
        <begin position="229"/>
        <end position="250"/>
    </location>
</feature>
<keyword evidence="5 11" id="KW-0732">Signal</keyword>
<feature type="signal peptide" evidence="11">
    <location>
        <begin position="1"/>
        <end position="18"/>
    </location>
</feature>
<dbReference type="Proteomes" id="UP000044602">
    <property type="component" value="Unassembled WGS sequence"/>
</dbReference>
<name>A0A0G4MDX8_VERLO</name>
<evidence type="ECO:0000256" key="9">
    <source>
        <dbReference type="ARBA" id="ARBA00023316"/>
    </source>
</evidence>
<evidence type="ECO:0000259" key="12">
    <source>
        <dbReference type="Pfam" id="PF20520"/>
    </source>
</evidence>
<feature type="chain" id="PRO_5005439037" description="Protein BIG1" evidence="11">
    <location>
        <begin position="19"/>
        <end position="273"/>
    </location>
</feature>
<dbReference type="AlphaFoldDB" id="A0A0G4MDX8"/>
<evidence type="ECO:0000256" key="6">
    <source>
        <dbReference type="ARBA" id="ARBA00022824"/>
    </source>
</evidence>
<dbReference type="GO" id="GO:0009272">
    <property type="term" value="P:fungal-type cell wall biogenesis"/>
    <property type="evidence" value="ECO:0007669"/>
    <property type="project" value="TreeGrafter"/>
</dbReference>
<evidence type="ECO:0000256" key="1">
    <source>
        <dbReference type="ARBA" id="ARBA00004115"/>
    </source>
</evidence>
<evidence type="ECO:0000313" key="13">
    <source>
        <dbReference type="EMBL" id="CRK32336.1"/>
    </source>
</evidence>
<keyword evidence="7 10" id="KW-1133">Transmembrane helix</keyword>
<evidence type="ECO:0000256" key="11">
    <source>
        <dbReference type="SAM" id="SignalP"/>
    </source>
</evidence>
<dbReference type="InterPro" id="IPR037654">
    <property type="entry name" value="Big1"/>
</dbReference>
<organism evidence="13 14">
    <name type="scientific">Verticillium longisporum</name>
    <name type="common">Verticillium dahliae var. longisporum</name>
    <dbReference type="NCBI Taxonomy" id="100787"/>
    <lineage>
        <taxon>Eukaryota</taxon>
        <taxon>Fungi</taxon>
        <taxon>Dikarya</taxon>
        <taxon>Ascomycota</taxon>
        <taxon>Pezizomycotina</taxon>
        <taxon>Sordariomycetes</taxon>
        <taxon>Hypocreomycetidae</taxon>
        <taxon>Glomerellales</taxon>
        <taxon>Plectosphaerellaceae</taxon>
        <taxon>Verticillium</taxon>
    </lineage>
</organism>
<dbReference type="PANTHER" id="PTHR28285">
    <property type="entry name" value="PROTEIN BIG1"/>
    <property type="match status" value="1"/>
</dbReference>
<dbReference type="GO" id="GO:0005789">
    <property type="term" value="C:endoplasmic reticulum membrane"/>
    <property type="evidence" value="ECO:0007669"/>
    <property type="project" value="UniProtKB-SubCell"/>
</dbReference>
<dbReference type="GO" id="GO:0006078">
    <property type="term" value="P:(1-&gt;6)-beta-D-glucan biosynthetic process"/>
    <property type="evidence" value="ECO:0007669"/>
    <property type="project" value="TreeGrafter"/>
</dbReference>
<comment type="subcellular location">
    <subcellularLocation>
        <location evidence="1">Endoplasmic reticulum membrane</location>
        <topology evidence="1">Single-pass type I membrane protein</topology>
    </subcellularLocation>
</comment>
<gene>
    <name evidence="13" type="ORF">BN1708_005726</name>
</gene>
<dbReference type="EMBL" id="CVQH01022083">
    <property type="protein sequence ID" value="CRK32336.1"/>
    <property type="molecule type" value="Genomic_DNA"/>
</dbReference>
<dbReference type="Pfam" id="PF20520">
    <property type="entry name" value="Ac45-VOA1_TM"/>
    <property type="match status" value="1"/>
</dbReference>